<reference evidence="2" key="1">
    <citation type="journal article" date="2016" name="Nature">
        <title>Genome evolution in the allotetraploid frog Xenopus laevis.</title>
        <authorList>
            <person name="Session A.M."/>
            <person name="Uno Y."/>
            <person name="Kwon T."/>
            <person name="Chapman J.A."/>
            <person name="Toyoda A."/>
            <person name="Takahashi S."/>
            <person name="Fukui A."/>
            <person name="Hikosaka A."/>
            <person name="Suzuki A."/>
            <person name="Kondo M."/>
            <person name="van Heeringen S.J."/>
            <person name="Quigley I."/>
            <person name="Heinz S."/>
            <person name="Ogino H."/>
            <person name="Ochi H."/>
            <person name="Hellsten U."/>
            <person name="Lyons J.B."/>
            <person name="Simakov O."/>
            <person name="Putnam N."/>
            <person name="Stites J."/>
            <person name="Kuroki Y."/>
            <person name="Tanaka T."/>
            <person name="Michiue T."/>
            <person name="Watanabe M."/>
            <person name="Bogdanovic O."/>
            <person name="Lister R."/>
            <person name="Georgiou G."/>
            <person name="Paranjpe S.S."/>
            <person name="van Kruijsbergen I."/>
            <person name="Shu S."/>
            <person name="Carlson J."/>
            <person name="Kinoshita T."/>
            <person name="Ohta Y."/>
            <person name="Mawaribuchi S."/>
            <person name="Jenkins J."/>
            <person name="Grimwood J."/>
            <person name="Schmutz J."/>
            <person name="Mitros T."/>
            <person name="Mozaffari S.V."/>
            <person name="Suzuki Y."/>
            <person name="Haramoto Y."/>
            <person name="Yamamoto T.S."/>
            <person name="Takagi C."/>
            <person name="Heald R."/>
            <person name="Miller K."/>
            <person name="Haudenschild C."/>
            <person name="Kitzman J."/>
            <person name="Nakayama T."/>
            <person name="Izutsu Y."/>
            <person name="Robert J."/>
            <person name="Fortriede J."/>
            <person name="Burns K."/>
            <person name="Lotay V."/>
            <person name="Karimi K."/>
            <person name="Yasuoka Y."/>
            <person name="Dichmann D.S."/>
            <person name="Flajnik M.F."/>
            <person name="Houston D.W."/>
            <person name="Shendure J."/>
            <person name="DuPasquier L."/>
            <person name="Vize P.D."/>
            <person name="Zorn A.M."/>
            <person name="Ito M."/>
            <person name="Marcotte E.M."/>
            <person name="Wallingford J.B."/>
            <person name="Ito Y."/>
            <person name="Asashima M."/>
            <person name="Ueno N."/>
            <person name="Matsuda Y."/>
            <person name="Veenstra G.J."/>
            <person name="Fujiyama A."/>
            <person name="Harland R.M."/>
            <person name="Taira M."/>
            <person name="Rokhsar D.S."/>
        </authorList>
    </citation>
    <scope>NUCLEOTIDE SEQUENCE [LARGE SCALE GENOMIC DNA]</scope>
    <source>
        <strain evidence="2">J</strain>
    </source>
</reference>
<dbReference type="AlphaFoldDB" id="A0A974DQK5"/>
<protein>
    <submittedName>
        <fullName evidence="1">Uncharacterized protein</fullName>
    </submittedName>
</protein>
<proteinExistence type="predicted"/>
<evidence type="ECO:0000313" key="1">
    <source>
        <dbReference type="EMBL" id="OCT96208.1"/>
    </source>
</evidence>
<accession>A0A974DQK5</accession>
<gene>
    <name evidence="1" type="ORF">XELAEV_18013883mg</name>
</gene>
<evidence type="ECO:0000313" key="2">
    <source>
        <dbReference type="Proteomes" id="UP000694892"/>
    </source>
</evidence>
<dbReference type="Proteomes" id="UP000694892">
    <property type="component" value="Chromosome 2L"/>
</dbReference>
<organism evidence="1 2">
    <name type="scientific">Xenopus laevis</name>
    <name type="common">African clawed frog</name>
    <dbReference type="NCBI Taxonomy" id="8355"/>
    <lineage>
        <taxon>Eukaryota</taxon>
        <taxon>Metazoa</taxon>
        <taxon>Chordata</taxon>
        <taxon>Craniata</taxon>
        <taxon>Vertebrata</taxon>
        <taxon>Euteleostomi</taxon>
        <taxon>Amphibia</taxon>
        <taxon>Batrachia</taxon>
        <taxon>Anura</taxon>
        <taxon>Pipoidea</taxon>
        <taxon>Pipidae</taxon>
        <taxon>Xenopodinae</taxon>
        <taxon>Xenopus</taxon>
        <taxon>Xenopus</taxon>
    </lineage>
</organism>
<dbReference type="EMBL" id="CM004468">
    <property type="protein sequence ID" value="OCT96208.1"/>
    <property type="molecule type" value="Genomic_DNA"/>
</dbReference>
<sequence length="187" mass="20818">MNSVIGKQAVSLGIRAASGAPRLGLWAPVLSHPQPLIRVCHTAAGGGHPAKSQAIKKRGYDITRNPYLNKVMESLFETTTTALLARCPEDINFSWAEDAEISLAERRLLVKPDQSFEIIVSPRRLQKPNLFKCHPAGDLHFSWMSYTEAIYVLKKSECLFQYNPEIRRSSLCRGKLPSTLSTVALIE</sequence>
<name>A0A974DQK5_XENLA</name>